<feature type="compositionally biased region" description="Polar residues" evidence="7">
    <location>
        <begin position="11"/>
        <end position="24"/>
    </location>
</feature>
<evidence type="ECO:0000256" key="3">
    <source>
        <dbReference type="ARBA" id="ARBA00022729"/>
    </source>
</evidence>
<evidence type="ECO:0000256" key="6">
    <source>
        <dbReference type="ARBA" id="ARBA00023180"/>
    </source>
</evidence>
<feature type="region of interest" description="Disordered" evidence="7">
    <location>
        <begin position="1"/>
        <end position="34"/>
    </location>
</feature>
<sequence length="183" mass="20304">MSMDQHETTLRYPSTQPTFQRHPSQPTPATVPPDRGSMMLVPPPLPVCARWFTTSFTSTAEALVDLQVPHVQVRLSRPAGSRPAILLFLKSHSGTAGRQSSLVIHGADFSTKDMDNDNCMCKCALMLTGGWWFDACGPSNLNGMYFTKGQHVGKLNGIKWHYFKGPSYSLRATTMMIRPLDFS</sequence>
<comment type="caution">
    <text evidence="9">The sequence shown here is derived from an EMBL/GenBank/DDBJ whole genome shotgun (WGS) entry which is preliminary data.</text>
</comment>
<evidence type="ECO:0000313" key="10">
    <source>
        <dbReference type="Proteomes" id="UP001356427"/>
    </source>
</evidence>
<dbReference type="Proteomes" id="UP001356427">
    <property type="component" value="Unassembled WGS sequence"/>
</dbReference>
<reference evidence="9 10" key="1">
    <citation type="submission" date="2021-04" db="EMBL/GenBank/DDBJ databases">
        <authorList>
            <person name="De Guttry C."/>
            <person name="Zahm M."/>
            <person name="Klopp C."/>
            <person name="Cabau C."/>
            <person name="Louis A."/>
            <person name="Berthelot C."/>
            <person name="Parey E."/>
            <person name="Roest Crollius H."/>
            <person name="Montfort J."/>
            <person name="Robinson-Rechavi M."/>
            <person name="Bucao C."/>
            <person name="Bouchez O."/>
            <person name="Gislard M."/>
            <person name="Lluch J."/>
            <person name="Milhes M."/>
            <person name="Lampietro C."/>
            <person name="Lopez Roques C."/>
            <person name="Donnadieu C."/>
            <person name="Braasch I."/>
            <person name="Desvignes T."/>
            <person name="Postlethwait J."/>
            <person name="Bobe J."/>
            <person name="Wedekind C."/>
            <person name="Guiguen Y."/>
        </authorList>
    </citation>
    <scope>NUCLEOTIDE SEQUENCE [LARGE SCALE GENOMIC DNA]</scope>
    <source>
        <strain evidence="9">Cs_M1</strain>
        <tissue evidence="9">Blood</tissue>
    </source>
</reference>
<dbReference type="PROSITE" id="PS00514">
    <property type="entry name" value="FIBRINOGEN_C_1"/>
    <property type="match status" value="1"/>
</dbReference>
<dbReference type="Gene3D" id="3.90.215.10">
    <property type="entry name" value="Gamma Fibrinogen, chain A, domain 1"/>
    <property type="match status" value="1"/>
</dbReference>
<protein>
    <recommendedName>
        <fullName evidence="8">Fibrinogen C-terminal domain-containing protein</fullName>
    </recommendedName>
</protein>
<evidence type="ECO:0000256" key="5">
    <source>
        <dbReference type="ARBA" id="ARBA00023157"/>
    </source>
</evidence>
<dbReference type="GO" id="GO:0007596">
    <property type="term" value="P:blood coagulation"/>
    <property type="evidence" value="ECO:0007669"/>
    <property type="project" value="InterPro"/>
</dbReference>
<accession>A0AAN8MAL1</accession>
<proteinExistence type="predicted"/>
<evidence type="ECO:0000256" key="4">
    <source>
        <dbReference type="ARBA" id="ARBA00023054"/>
    </source>
</evidence>
<evidence type="ECO:0000256" key="7">
    <source>
        <dbReference type="SAM" id="MobiDB-lite"/>
    </source>
</evidence>
<evidence type="ECO:0000313" key="9">
    <source>
        <dbReference type="EMBL" id="KAK6327328.1"/>
    </source>
</evidence>
<name>A0AAN8MAL1_9TELE</name>
<dbReference type="InterPro" id="IPR014716">
    <property type="entry name" value="Fibrinogen_a/b/g_C_1"/>
</dbReference>
<keyword evidence="3" id="KW-0732">Signal</keyword>
<dbReference type="GO" id="GO:0005576">
    <property type="term" value="C:extracellular region"/>
    <property type="evidence" value="ECO:0007669"/>
    <property type="project" value="UniProtKB-SubCell"/>
</dbReference>
<dbReference type="PROSITE" id="PS51406">
    <property type="entry name" value="FIBRINOGEN_C_2"/>
    <property type="match status" value="1"/>
</dbReference>
<dbReference type="EMBL" id="JAGTTL010000002">
    <property type="protein sequence ID" value="KAK6327328.1"/>
    <property type="molecule type" value="Genomic_DNA"/>
</dbReference>
<evidence type="ECO:0000259" key="8">
    <source>
        <dbReference type="PROSITE" id="PS51406"/>
    </source>
</evidence>
<keyword evidence="6" id="KW-0325">Glycoprotein</keyword>
<dbReference type="PANTHER" id="PTHR47221:SF6">
    <property type="entry name" value="FIBRINOGEN ALPHA CHAIN"/>
    <property type="match status" value="1"/>
</dbReference>
<dbReference type="InterPro" id="IPR036056">
    <property type="entry name" value="Fibrinogen-like_C"/>
</dbReference>
<dbReference type="SUPFAM" id="SSF56496">
    <property type="entry name" value="Fibrinogen C-terminal domain-like"/>
    <property type="match status" value="1"/>
</dbReference>
<dbReference type="Pfam" id="PF00147">
    <property type="entry name" value="Fibrinogen_C"/>
    <property type="match status" value="1"/>
</dbReference>
<keyword evidence="5" id="KW-1015">Disulfide bond</keyword>
<comment type="subcellular location">
    <subcellularLocation>
        <location evidence="1">Secreted</location>
    </subcellularLocation>
</comment>
<dbReference type="InterPro" id="IPR037579">
    <property type="entry name" value="FIB_ANG-like"/>
</dbReference>
<gene>
    <name evidence="9" type="ORF">J4Q44_G00029730</name>
</gene>
<organism evidence="9 10">
    <name type="scientific">Coregonus suidteri</name>
    <dbReference type="NCBI Taxonomy" id="861788"/>
    <lineage>
        <taxon>Eukaryota</taxon>
        <taxon>Metazoa</taxon>
        <taxon>Chordata</taxon>
        <taxon>Craniata</taxon>
        <taxon>Vertebrata</taxon>
        <taxon>Euteleostomi</taxon>
        <taxon>Actinopterygii</taxon>
        <taxon>Neopterygii</taxon>
        <taxon>Teleostei</taxon>
        <taxon>Protacanthopterygii</taxon>
        <taxon>Salmoniformes</taxon>
        <taxon>Salmonidae</taxon>
        <taxon>Coregoninae</taxon>
        <taxon>Coregonus</taxon>
    </lineage>
</organism>
<keyword evidence="4" id="KW-0175">Coiled coil</keyword>
<dbReference type="AlphaFoldDB" id="A0AAN8MAL1"/>
<keyword evidence="2" id="KW-0964">Secreted</keyword>
<dbReference type="InterPro" id="IPR002181">
    <property type="entry name" value="Fibrinogen_a/b/g_C_dom"/>
</dbReference>
<keyword evidence="10" id="KW-1185">Reference proteome</keyword>
<evidence type="ECO:0000256" key="2">
    <source>
        <dbReference type="ARBA" id="ARBA00022525"/>
    </source>
</evidence>
<dbReference type="InterPro" id="IPR020837">
    <property type="entry name" value="Fibrinogen_CS"/>
</dbReference>
<feature type="domain" description="Fibrinogen C-terminal" evidence="8">
    <location>
        <begin position="87"/>
        <end position="181"/>
    </location>
</feature>
<dbReference type="PANTHER" id="PTHR47221">
    <property type="entry name" value="FIBRINOGEN ALPHA CHAIN"/>
    <property type="match status" value="1"/>
</dbReference>
<dbReference type="SMART" id="SM00186">
    <property type="entry name" value="FBG"/>
    <property type="match status" value="1"/>
</dbReference>
<evidence type="ECO:0000256" key="1">
    <source>
        <dbReference type="ARBA" id="ARBA00004613"/>
    </source>
</evidence>